<dbReference type="EMBL" id="FTOR01000006">
    <property type="protein sequence ID" value="SIT25680.1"/>
    <property type="molecule type" value="Genomic_DNA"/>
</dbReference>
<dbReference type="AlphaFoldDB" id="A0A173MFM2"/>
<accession>A0A173MFM2</accession>
<dbReference type="RefSeq" id="WP_144264096.1">
    <property type="nucleotide sequence ID" value="NZ_AP017422.1"/>
</dbReference>
<gene>
    <name evidence="1" type="ORF">SAMN05421788_106356</name>
</gene>
<keyword evidence="2" id="KW-1185">Reference proteome</keyword>
<dbReference type="STRING" id="477680.SAMN05421788_106356"/>
<sequence length="115" mass="14203">MLQLCNKFYQDADMQEIYYKIEYGKFRYSLKSFHCSEDEQKLDKLLGLLSYISQLYQMGIIRKKELEMLRYEFQTVYEYEDIKAYFNTLDKWFQSRMITHMKFQSFREVGKMLTV</sequence>
<protein>
    <submittedName>
        <fullName evidence="1">Uncharacterized protein</fullName>
    </submittedName>
</protein>
<evidence type="ECO:0000313" key="1">
    <source>
        <dbReference type="EMBL" id="SIT25680.1"/>
    </source>
</evidence>
<dbReference type="OrthoDB" id="9912176at2"/>
<proteinExistence type="predicted"/>
<organism evidence="1 2">
    <name type="scientific">Filimonas lacunae</name>
    <dbReference type="NCBI Taxonomy" id="477680"/>
    <lineage>
        <taxon>Bacteria</taxon>
        <taxon>Pseudomonadati</taxon>
        <taxon>Bacteroidota</taxon>
        <taxon>Chitinophagia</taxon>
        <taxon>Chitinophagales</taxon>
        <taxon>Chitinophagaceae</taxon>
        <taxon>Filimonas</taxon>
    </lineage>
</organism>
<name>A0A173MFM2_9BACT</name>
<dbReference type="Proteomes" id="UP000186917">
    <property type="component" value="Unassembled WGS sequence"/>
</dbReference>
<evidence type="ECO:0000313" key="2">
    <source>
        <dbReference type="Proteomes" id="UP000186917"/>
    </source>
</evidence>
<reference evidence="2" key="1">
    <citation type="submission" date="2017-01" db="EMBL/GenBank/DDBJ databases">
        <authorList>
            <person name="Varghese N."/>
            <person name="Submissions S."/>
        </authorList>
    </citation>
    <scope>NUCLEOTIDE SEQUENCE [LARGE SCALE GENOMIC DNA]</scope>
    <source>
        <strain evidence="2">DSM 21054</strain>
    </source>
</reference>
<dbReference type="KEGG" id="fln:FLA_2306"/>